<evidence type="ECO:0000256" key="4">
    <source>
        <dbReference type="ARBA" id="ARBA00023136"/>
    </source>
</evidence>
<dbReference type="EMBL" id="JACARG010000042">
    <property type="protein sequence ID" value="NWE15269.1"/>
    <property type="molecule type" value="Genomic_DNA"/>
</dbReference>
<evidence type="ECO:0000313" key="7">
    <source>
        <dbReference type="EMBL" id="NWE15269.1"/>
    </source>
</evidence>
<dbReference type="PANTHER" id="PTHR38480:SF1">
    <property type="entry name" value="SLR0254 PROTEIN"/>
    <property type="match status" value="1"/>
</dbReference>
<accession>A0A7Y8EIK6</accession>
<dbReference type="PANTHER" id="PTHR38480">
    <property type="entry name" value="SLR0254 PROTEIN"/>
    <property type="match status" value="1"/>
</dbReference>
<keyword evidence="2 5" id="KW-0812">Transmembrane</keyword>
<dbReference type="AlphaFoldDB" id="A0A7Y8EIK6"/>
<dbReference type="Proteomes" id="UP000531950">
    <property type="component" value="Unassembled WGS sequence"/>
</dbReference>
<dbReference type="RefSeq" id="WP_177078935.1">
    <property type="nucleotide sequence ID" value="NZ_JACAOQ010000006.1"/>
</dbReference>
<keyword evidence="4 5" id="KW-0472">Membrane</keyword>
<feature type="domain" description="RDD" evidence="6">
    <location>
        <begin position="16"/>
        <end position="139"/>
    </location>
</feature>
<evidence type="ECO:0000259" key="6">
    <source>
        <dbReference type="Pfam" id="PF06271"/>
    </source>
</evidence>
<reference evidence="7 8" key="1">
    <citation type="submission" date="2020-04" db="EMBL/GenBank/DDBJ databases">
        <title>Molecular characterization of pseudomonads from Agaricus bisporus reveal novel blotch 2 pathogens in Western Europe.</title>
        <authorList>
            <person name="Taparia T."/>
            <person name="Krijger M."/>
            <person name="Haynes E."/>
            <person name="Elpinstone J.G."/>
            <person name="Noble R."/>
            <person name="Van Der Wolf J."/>
        </authorList>
    </citation>
    <scope>NUCLEOTIDE SEQUENCE [LARGE SCALE GENOMIC DNA]</scope>
    <source>
        <strain evidence="7 8">IPO3782</strain>
    </source>
</reference>
<evidence type="ECO:0000313" key="8">
    <source>
        <dbReference type="Proteomes" id="UP000531950"/>
    </source>
</evidence>
<name>A0A7Y8EIK6_9PSED</name>
<evidence type="ECO:0000256" key="2">
    <source>
        <dbReference type="ARBA" id="ARBA00022692"/>
    </source>
</evidence>
<dbReference type="GO" id="GO:0016020">
    <property type="term" value="C:membrane"/>
    <property type="evidence" value="ECO:0007669"/>
    <property type="project" value="UniProtKB-SubCell"/>
</dbReference>
<gene>
    <name evidence="7" type="ORF">HX822_20195</name>
</gene>
<keyword evidence="3 5" id="KW-1133">Transmembrane helix</keyword>
<evidence type="ECO:0000256" key="3">
    <source>
        <dbReference type="ARBA" id="ARBA00022989"/>
    </source>
</evidence>
<comment type="subcellular location">
    <subcellularLocation>
        <location evidence="1">Membrane</location>
        <topology evidence="1">Multi-pass membrane protein</topology>
    </subcellularLocation>
</comment>
<dbReference type="InterPro" id="IPR010432">
    <property type="entry name" value="RDD"/>
</dbReference>
<sequence length="147" mass="16483">MSLAEPVVSTPTYDLANPGKRLAGYVVDMAVVFFLLFLKSFLMRLSMWFGSGFSLSLFQGIEYFLTLLALAYFLFCDALPNGQSLGKRLFKMSVVGFPYGPPCSLFQSVLRNVPKALFSMLDGVFVFFGYRRRLGDMLARTVVINLN</sequence>
<evidence type="ECO:0000256" key="1">
    <source>
        <dbReference type="ARBA" id="ARBA00004141"/>
    </source>
</evidence>
<feature type="transmembrane region" description="Helical" evidence="5">
    <location>
        <begin position="54"/>
        <end position="75"/>
    </location>
</feature>
<protein>
    <submittedName>
        <fullName evidence="7">RDD family protein</fullName>
    </submittedName>
</protein>
<dbReference type="Pfam" id="PF06271">
    <property type="entry name" value="RDD"/>
    <property type="match status" value="1"/>
</dbReference>
<organism evidence="7 8">
    <name type="scientific">Pseudomonas yamanorum</name>
    <dbReference type="NCBI Taxonomy" id="515393"/>
    <lineage>
        <taxon>Bacteria</taxon>
        <taxon>Pseudomonadati</taxon>
        <taxon>Pseudomonadota</taxon>
        <taxon>Gammaproteobacteria</taxon>
        <taxon>Pseudomonadales</taxon>
        <taxon>Pseudomonadaceae</taxon>
        <taxon>Pseudomonas</taxon>
    </lineage>
</organism>
<comment type="caution">
    <text evidence="7">The sequence shown here is derived from an EMBL/GenBank/DDBJ whole genome shotgun (WGS) entry which is preliminary data.</text>
</comment>
<feature type="transmembrane region" description="Helical" evidence="5">
    <location>
        <begin position="22"/>
        <end position="42"/>
    </location>
</feature>
<evidence type="ECO:0000256" key="5">
    <source>
        <dbReference type="SAM" id="Phobius"/>
    </source>
</evidence>
<proteinExistence type="predicted"/>